<proteinExistence type="predicted"/>
<organism evidence="1">
    <name type="scientific">uncultured Caudovirales phage</name>
    <dbReference type="NCBI Taxonomy" id="2100421"/>
    <lineage>
        <taxon>Viruses</taxon>
        <taxon>Duplodnaviria</taxon>
        <taxon>Heunggongvirae</taxon>
        <taxon>Uroviricota</taxon>
        <taxon>Caudoviricetes</taxon>
        <taxon>Peduoviridae</taxon>
        <taxon>Maltschvirus</taxon>
        <taxon>Maltschvirus maltsch</taxon>
    </lineage>
</organism>
<evidence type="ECO:0000313" key="1">
    <source>
        <dbReference type="EMBL" id="CAB4160630.1"/>
    </source>
</evidence>
<reference evidence="1" key="1">
    <citation type="submission" date="2020-04" db="EMBL/GenBank/DDBJ databases">
        <authorList>
            <person name="Chiriac C."/>
            <person name="Salcher M."/>
            <person name="Ghai R."/>
            <person name="Kavagutti S V."/>
        </authorList>
    </citation>
    <scope>NUCLEOTIDE SEQUENCE</scope>
</reference>
<dbReference type="EMBL" id="LR796711">
    <property type="protein sequence ID" value="CAB4160630.1"/>
    <property type="molecule type" value="Genomic_DNA"/>
</dbReference>
<gene>
    <name evidence="1" type="ORF">UFOVP764_7</name>
</gene>
<name>A0A6J5NL99_9CAUD</name>
<accession>A0A6J5NL99</accession>
<sequence length="60" mass="6939">MHIYLKHPVHGTKVAIAELEAKYDERNGWVRYNPETSEVISVNALEIKRKYTRRAAAKEG</sequence>
<protein>
    <submittedName>
        <fullName evidence="1">Uncharacterized protein</fullName>
    </submittedName>
</protein>